<proteinExistence type="predicted"/>
<organism evidence="2 3">
    <name type="scientific">Micromonospora eburnea</name>
    <dbReference type="NCBI Taxonomy" id="227316"/>
    <lineage>
        <taxon>Bacteria</taxon>
        <taxon>Bacillati</taxon>
        <taxon>Actinomycetota</taxon>
        <taxon>Actinomycetes</taxon>
        <taxon>Micromonosporales</taxon>
        <taxon>Micromonosporaceae</taxon>
        <taxon>Micromonospora</taxon>
    </lineage>
</organism>
<evidence type="ECO:0000256" key="1">
    <source>
        <dbReference type="SAM" id="SignalP"/>
    </source>
</evidence>
<evidence type="ECO:0008006" key="4">
    <source>
        <dbReference type="Google" id="ProtNLM"/>
    </source>
</evidence>
<keyword evidence="3" id="KW-1185">Reference proteome</keyword>
<protein>
    <recommendedName>
        <fullName evidence="4">Lipoprotein</fullName>
    </recommendedName>
</protein>
<accession>A0A1C6V371</accession>
<feature type="signal peptide" evidence="1">
    <location>
        <begin position="1"/>
        <end position="18"/>
    </location>
</feature>
<dbReference type="PROSITE" id="PS51257">
    <property type="entry name" value="PROKAR_LIPOPROTEIN"/>
    <property type="match status" value="1"/>
</dbReference>
<evidence type="ECO:0000313" key="2">
    <source>
        <dbReference type="EMBL" id="SCL60567.1"/>
    </source>
</evidence>
<gene>
    <name evidence="2" type="ORF">GA0070604_4324</name>
</gene>
<evidence type="ECO:0000313" key="3">
    <source>
        <dbReference type="Proteomes" id="UP000199696"/>
    </source>
</evidence>
<name>A0A1C6V371_9ACTN</name>
<sequence>MRRIATALLCLGVLVGCAQPGAEPSAAGSAADADWVTYQADVTAVRVSDDPRSLVLTVALLGDADGCSRDPRIEYFVEENNHIFANVVQDSRLSAVVGACPTHTPGEVRLTAPGPIDGRIVVLNQHPWKPDGDEYHPCDATFGCDPMPADHCDRAWIDVAVGGLDVSRHSVGSVEGCDGTWLVMTVPFDPVPCGAEARSGCDPSTNVRRYFLRWSDQPGWRMITSSTQAGCGSVHTVEPAFPGKLCADLPRP</sequence>
<dbReference type="Proteomes" id="UP000199696">
    <property type="component" value="Unassembled WGS sequence"/>
</dbReference>
<dbReference type="EMBL" id="FMHY01000002">
    <property type="protein sequence ID" value="SCL60567.1"/>
    <property type="molecule type" value="Genomic_DNA"/>
</dbReference>
<dbReference type="OrthoDB" id="3541931at2"/>
<keyword evidence="1" id="KW-0732">Signal</keyword>
<dbReference type="STRING" id="227316.GA0070604_4324"/>
<feature type="chain" id="PRO_5039207496" description="Lipoprotein" evidence="1">
    <location>
        <begin position="19"/>
        <end position="252"/>
    </location>
</feature>
<dbReference type="AlphaFoldDB" id="A0A1C6V371"/>
<reference evidence="3" key="1">
    <citation type="submission" date="2016-06" db="EMBL/GenBank/DDBJ databases">
        <authorList>
            <person name="Varghese N."/>
            <person name="Submissions Spin"/>
        </authorList>
    </citation>
    <scope>NUCLEOTIDE SEQUENCE [LARGE SCALE GENOMIC DNA]</scope>
    <source>
        <strain evidence="3">DSM 44814</strain>
    </source>
</reference>
<dbReference type="RefSeq" id="WP_091121372.1">
    <property type="nucleotide sequence ID" value="NZ_FMHY01000002.1"/>
</dbReference>